<dbReference type="AlphaFoldDB" id="A0A6P0HMN9"/>
<evidence type="ECO:0000313" key="2">
    <source>
        <dbReference type="Proteomes" id="UP000468687"/>
    </source>
</evidence>
<name>A0A6P0HMN9_9ACTN</name>
<dbReference type="RefSeq" id="WP_163773510.1">
    <property type="nucleotide sequence ID" value="NZ_JAAGXA010000013.1"/>
</dbReference>
<sequence length="48" mass="5271">MAINLPHEQRCSCDHLAFLHEARAPHGCTEACGCTGFSELAEADLLDW</sequence>
<dbReference type="Proteomes" id="UP000468687">
    <property type="component" value="Unassembled WGS sequence"/>
</dbReference>
<keyword evidence="2" id="KW-1185">Reference proteome</keyword>
<reference evidence="1 2" key="1">
    <citation type="journal article" date="2014" name="Int. J. Syst. Evol. Microbiol.">
        <title>Nocardioides zeae sp. nov., isolated from the stem of Zea mays.</title>
        <authorList>
            <person name="Glaeser S.P."/>
            <person name="McInroy J.A."/>
            <person name="Busse H.J."/>
            <person name="Kampfer P."/>
        </authorList>
    </citation>
    <scope>NUCLEOTIDE SEQUENCE [LARGE SCALE GENOMIC DNA]</scope>
    <source>
        <strain evidence="1 2">JCM 30728</strain>
    </source>
</reference>
<accession>A0A6P0HMN9</accession>
<organism evidence="1 2">
    <name type="scientific">Nocardioides zeae</name>
    <dbReference type="NCBI Taxonomy" id="1457234"/>
    <lineage>
        <taxon>Bacteria</taxon>
        <taxon>Bacillati</taxon>
        <taxon>Actinomycetota</taxon>
        <taxon>Actinomycetes</taxon>
        <taxon>Propionibacteriales</taxon>
        <taxon>Nocardioidaceae</taxon>
        <taxon>Nocardioides</taxon>
    </lineage>
</organism>
<protein>
    <submittedName>
        <fullName evidence="1">Uncharacterized protein</fullName>
    </submittedName>
</protein>
<evidence type="ECO:0000313" key="1">
    <source>
        <dbReference type="EMBL" id="NEN79962.1"/>
    </source>
</evidence>
<comment type="caution">
    <text evidence="1">The sequence shown here is derived from an EMBL/GenBank/DDBJ whole genome shotgun (WGS) entry which is preliminary data.</text>
</comment>
<proteinExistence type="predicted"/>
<dbReference type="EMBL" id="JAAGXA010000013">
    <property type="protein sequence ID" value="NEN79962.1"/>
    <property type="molecule type" value="Genomic_DNA"/>
</dbReference>
<gene>
    <name evidence="1" type="ORF">G3T38_16985</name>
</gene>